<accession>A0ABU3QA85</accession>
<comment type="caution">
    <text evidence="2">The sequence shown here is derived from an EMBL/GenBank/DDBJ whole genome shotgun (WGS) entry which is preliminary data.</text>
</comment>
<sequence length="481" mass="52024">MHKLVIGATIIDGVSDKSREGDAILIVDGRISAIGRHDQLAVPADAEIVDMSGKFVIPGLLNANVHLLVNASLETLLRFEGRYEELITEAAQVALKAGMTTVFDTWGPRKVLMTVRDRIDRGETIGSRIRCAGNIIGFDGPFSGDFFAKAAEVASSWFVDRVNATWVENSGRHLMWMTPAQVGEEVRTYIERGIDFVKYGATEHGGMAAGAFLQFSELAQRAIVDEAHRAGLTAQSHSTSVEGLRMSIEAGCDLVTHCNMTGPVAIPEETLGLFARSQCGAVIFPLTDAGLEHVKGTVSDLEWTMWGAADTNARNLVRSGAPILLANDGGVFAPEMLREPWLKGTWNGLPEAEALGRLATGHFVWLRAMEEKGMAPMDLLRAATRNIARAYKVDDDFGTLEAGKVADLLILDADPLEAARNYERIHAVMKDGALVDLAGLPEHPLLTADLPPPLDEEGNYKRFLHHGARMPGCPSCAAGQH</sequence>
<dbReference type="PANTHER" id="PTHR43135">
    <property type="entry name" value="ALPHA-D-RIBOSE 1-METHYLPHOSPHONATE 5-TRIPHOSPHATE DIPHOSPHATASE"/>
    <property type="match status" value="1"/>
</dbReference>
<dbReference type="Pfam" id="PF01979">
    <property type="entry name" value="Amidohydro_1"/>
    <property type="match status" value="1"/>
</dbReference>
<evidence type="ECO:0000313" key="2">
    <source>
        <dbReference type="EMBL" id="MDT9600197.1"/>
    </source>
</evidence>
<dbReference type="PANTHER" id="PTHR43135:SF3">
    <property type="entry name" value="ALPHA-D-RIBOSE 1-METHYLPHOSPHONATE 5-TRIPHOSPHATE DIPHOSPHATASE"/>
    <property type="match status" value="1"/>
</dbReference>
<dbReference type="SUPFAM" id="SSF51338">
    <property type="entry name" value="Composite domain of metallo-dependent hydrolases"/>
    <property type="match status" value="1"/>
</dbReference>
<keyword evidence="3" id="KW-1185">Reference proteome</keyword>
<dbReference type="Proteomes" id="UP001259572">
    <property type="component" value="Unassembled WGS sequence"/>
</dbReference>
<dbReference type="InterPro" id="IPR011059">
    <property type="entry name" value="Metal-dep_hydrolase_composite"/>
</dbReference>
<name>A0ABU3QA85_9SPHN</name>
<evidence type="ECO:0000259" key="1">
    <source>
        <dbReference type="Pfam" id="PF01979"/>
    </source>
</evidence>
<dbReference type="InterPro" id="IPR032466">
    <property type="entry name" value="Metal_Hydrolase"/>
</dbReference>
<proteinExistence type="predicted"/>
<feature type="domain" description="Amidohydrolase-related" evidence="1">
    <location>
        <begin position="55"/>
        <end position="435"/>
    </location>
</feature>
<dbReference type="InterPro" id="IPR006680">
    <property type="entry name" value="Amidohydro-rel"/>
</dbReference>
<protein>
    <submittedName>
        <fullName evidence="2">Amidohydrolase family protein</fullName>
    </submittedName>
</protein>
<dbReference type="Gene3D" id="3.20.20.140">
    <property type="entry name" value="Metal-dependent hydrolases"/>
    <property type="match status" value="1"/>
</dbReference>
<dbReference type="Gene3D" id="2.30.40.10">
    <property type="entry name" value="Urease, subunit C, domain 1"/>
    <property type="match status" value="1"/>
</dbReference>
<dbReference type="SUPFAM" id="SSF51556">
    <property type="entry name" value="Metallo-dependent hydrolases"/>
    <property type="match status" value="1"/>
</dbReference>
<evidence type="ECO:0000313" key="3">
    <source>
        <dbReference type="Proteomes" id="UP001259572"/>
    </source>
</evidence>
<reference evidence="2 3" key="1">
    <citation type="submission" date="2023-05" db="EMBL/GenBank/DDBJ databases">
        <authorList>
            <person name="Guo Y."/>
        </authorList>
    </citation>
    <scope>NUCLEOTIDE SEQUENCE [LARGE SCALE GENOMIC DNA]</scope>
    <source>
        <strain evidence="2 3">GR2756</strain>
    </source>
</reference>
<dbReference type="EMBL" id="JAVUPU010000007">
    <property type="protein sequence ID" value="MDT9600197.1"/>
    <property type="molecule type" value="Genomic_DNA"/>
</dbReference>
<organism evidence="2 3">
    <name type="scientific">Sphingosinicella rhizophila</name>
    <dbReference type="NCBI Taxonomy" id="3050082"/>
    <lineage>
        <taxon>Bacteria</taxon>
        <taxon>Pseudomonadati</taxon>
        <taxon>Pseudomonadota</taxon>
        <taxon>Alphaproteobacteria</taxon>
        <taxon>Sphingomonadales</taxon>
        <taxon>Sphingosinicellaceae</taxon>
        <taxon>Sphingosinicella</taxon>
    </lineage>
</organism>
<gene>
    <name evidence="2" type="ORF">RQX22_14645</name>
</gene>
<dbReference type="InterPro" id="IPR051781">
    <property type="entry name" value="Metallo-dep_Hydrolase"/>
</dbReference>
<dbReference type="RefSeq" id="WP_315727295.1">
    <property type="nucleotide sequence ID" value="NZ_JAVUPU010000007.1"/>
</dbReference>